<dbReference type="EMBL" id="JTHE03000061">
    <property type="protein sequence ID" value="MCM1983367.1"/>
    <property type="molecule type" value="Genomic_DNA"/>
</dbReference>
<dbReference type="InterPro" id="IPR029058">
    <property type="entry name" value="AB_hydrolase_fold"/>
</dbReference>
<dbReference type="InterPro" id="IPR012354">
    <property type="entry name" value="Esterase_lipase"/>
</dbReference>
<keyword evidence="4" id="KW-1185">Reference proteome</keyword>
<dbReference type="PIRSF" id="PIRSF017388">
    <property type="entry name" value="Esterase_lipase"/>
    <property type="match status" value="1"/>
</dbReference>
<protein>
    <submittedName>
        <fullName evidence="3">Alpha/beta fold hydrolase</fullName>
    </submittedName>
</protein>
<name>A0ABD4T550_9CYAN</name>
<dbReference type="Pfam" id="PF12146">
    <property type="entry name" value="Hydrolase_4"/>
    <property type="match status" value="1"/>
</dbReference>
<feature type="active site" description="Charge relay system" evidence="1">
    <location>
        <position position="210"/>
    </location>
</feature>
<evidence type="ECO:0000313" key="4">
    <source>
        <dbReference type="Proteomes" id="UP000031561"/>
    </source>
</evidence>
<evidence type="ECO:0000256" key="1">
    <source>
        <dbReference type="PIRSR" id="PIRSR017388-1"/>
    </source>
</evidence>
<evidence type="ECO:0000313" key="3">
    <source>
        <dbReference type="EMBL" id="MCM1983367.1"/>
    </source>
</evidence>
<dbReference type="InterPro" id="IPR051044">
    <property type="entry name" value="MAG_DAG_Lipase"/>
</dbReference>
<reference evidence="3 4" key="1">
    <citation type="journal article" date="2015" name="Genome Announc.">
        <title>Draft Genome Sequence of Filamentous Marine Cyanobacterium Lyngbya confervoides Strain BDU141951.</title>
        <authorList>
            <person name="Chandrababunaidu M.M."/>
            <person name="Sen D."/>
            <person name="Tripathy S."/>
        </authorList>
    </citation>
    <scope>NUCLEOTIDE SEQUENCE [LARGE SCALE GENOMIC DNA]</scope>
    <source>
        <strain evidence="3 4">BDU141951</strain>
    </source>
</reference>
<dbReference type="InterPro" id="IPR022742">
    <property type="entry name" value="Hydrolase_4"/>
</dbReference>
<organism evidence="3 4">
    <name type="scientific">Lyngbya confervoides BDU141951</name>
    <dbReference type="NCBI Taxonomy" id="1574623"/>
    <lineage>
        <taxon>Bacteria</taxon>
        <taxon>Bacillati</taxon>
        <taxon>Cyanobacteriota</taxon>
        <taxon>Cyanophyceae</taxon>
        <taxon>Oscillatoriophycideae</taxon>
        <taxon>Oscillatoriales</taxon>
        <taxon>Microcoleaceae</taxon>
        <taxon>Lyngbya</taxon>
    </lineage>
</organism>
<comment type="caution">
    <text evidence="3">The sequence shown here is derived from an EMBL/GenBank/DDBJ whole genome shotgun (WGS) entry which is preliminary data.</text>
</comment>
<dbReference type="SUPFAM" id="SSF53474">
    <property type="entry name" value="alpha/beta-Hydrolases"/>
    <property type="match status" value="1"/>
</dbReference>
<accession>A0ABD4T550</accession>
<dbReference type="Proteomes" id="UP000031561">
    <property type="component" value="Unassembled WGS sequence"/>
</dbReference>
<feature type="active site" description="Nucleophile" evidence="1">
    <location>
        <position position="97"/>
    </location>
</feature>
<feature type="active site" description="Charge relay system" evidence="1">
    <location>
        <position position="240"/>
    </location>
</feature>
<dbReference type="Gene3D" id="3.40.50.1820">
    <property type="entry name" value="alpha/beta hydrolase"/>
    <property type="match status" value="1"/>
</dbReference>
<evidence type="ECO:0000259" key="2">
    <source>
        <dbReference type="Pfam" id="PF12146"/>
    </source>
</evidence>
<dbReference type="AlphaFoldDB" id="A0ABD4T550"/>
<proteinExistence type="predicted"/>
<sequence>MTIPHLHNQPFLTQGDRHGSHLCLLLHGLGGGVYEMQPLARSLQEQGYSTCALLYPGHDRQADKMPNSRWEEWYGSVAHTYQTLASQYQSVSILGFSTGCLLALNLVLNLPQNQISSLVLMAPYLLIRRRWYYLLPPEVYLYSLGYLMSDLPRLTLPIRDPQMRQAALNAAFFQTFNLAAVRSTNQLIDRLKPRLGEIATPTLIFQSHADSVVHPNGAQQLYDRLGSDCKTLHWLHQSDHILPLDLEREQIFQIVHQFLPNFSPLNP</sequence>
<dbReference type="GO" id="GO:0016787">
    <property type="term" value="F:hydrolase activity"/>
    <property type="evidence" value="ECO:0007669"/>
    <property type="project" value="UniProtKB-KW"/>
</dbReference>
<dbReference type="PANTHER" id="PTHR11614">
    <property type="entry name" value="PHOSPHOLIPASE-RELATED"/>
    <property type="match status" value="1"/>
</dbReference>
<keyword evidence="3" id="KW-0378">Hydrolase</keyword>
<feature type="domain" description="Serine aminopeptidase S33" evidence="2">
    <location>
        <begin position="22"/>
        <end position="245"/>
    </location>
</feature>
<dbReference type="RefSeq" id="WP_166275071.1">
    <property type="nucleotide sequence ID" value="NZ_JTHE03000061.1"/>
</dbReference>
<gene>
    <name evidence="3" type="ORF">QQ91_0011120</name>
</gene>